<dbReference type="Gene3D" id="2.40.128.330">
    <property type="match status" value="1"/>
</dbReference>
<dbReference type="AlphaFoldDB" id="A0AAV6HSC5"/>
<dbReference type="PANTHER" id="PTHR13890:SF29">
    <property type="entry name" value="MAGNESIUM TRANSPORTER MRS2-F"/>
    <property type="match status" value="1"/>
</dbReference>
<evidence type="ECO:0000256" key="3">
    <source>
        <dbReference type="SAM" id="MobiDB-lite"/>
    </source>
</evidence>
<dbReference type="EMBL" id="JACTNZ010000013">
    <property type="protein sequence ID" value="KAG5515506.1"/>
    <property type="molecule type" value="Genomic_DNA"/>
</dbReference>
<comment type="caution">
    <text evidence="4">The sequence shown here is derived from an EMBL/GenBank/DDBJ whole genome shotgun (WGS) entry which is preliminary data.</text>
</comment>
<proteinExistence type="inferred from homology"/>
<dbReference type="CDD" id="cd12823">
    <property type="entry name" value="Mrs2_Mfm1p-like"/>
    <property type="match status" value="1"/>
</dbReference>
<dbReference type="InterPro" id="IPR039204">
    <property type="entry name" value="MRS2-like"/>
</dbReference>
<comment type="similarity">
    <text evidence="1 2">Belongs to the CorA metal ion transporter (MIT) (TC 1.A.35.5) family.</text>
</comment>
<comment type="function">
    <text evidence="2">Magnesium transporter that may mediate the influx of magnesium.</text>
</comment>
<keyword evidence="2" id="KW-0813">Transport</keyword>
<organism evidence="4 5">
    <name type="scientific">Rhododendron griersonianum</name>
    <dbReference type="NCBI Taxonomy" id="479676"/>
    <lineage>
        <taxon>Eukaryota</taxon>
        <taxon>Viridiplantae</taxon>
        <taxon>Streptophyta</taxon>
        <taxon>Embryophyta</taxon>
        <taxon>Tracheophyta</taxon>
        <taxon>Spermatophyta</taxon>
        <taxon>Magnoliopsida</taxon>
        <taxon>eudicotyledons</taxon>
        <taxon>Gunneridae</taxon>
        <taxon>Pentapetalae</taxon>
        <taxon>asterids</taxon>
        <taxon>Ericales</taxon>
        <taxon>Ericaceae</taxon>
        <taxon>Ericoideae</taxon>
        <taxon>Rhodoreae</taxon>
        <taxon>Rhododendron</taxon>
    </lineage>
</organism>
<keyword evidence="5" id="KW-1185">Reference proteome</keyword>
<dbReference type="Gene3D" id="1.20.58.340">
    <property type="entry name" value="Magnesium transport protein CorA, transmembrane region"/>
    <property type="match status" value="1"/>
</dbReference>
<feature type="region of interest" description="Disordered" evidence="3">
    <location>
        <begin position="121"/>
        <end position="151"/>
    </location>
</feature>
<keyword evidence="2" id="KW-0406">Ion transport</keyword>
<name>A0AAV6HSC5_9ERIC</name>
<keyword evidence="2" id="KW-0460">Magnesium</keyword>
<evidence type="ECO:0000313" key="4">
    <source>
        <dbReference type="EMBL" id="KAG5515506.1"/>
    </source>
</evidence>
<keyword evidence="2" id="KW-0472">Membrane</keyword>
<feature type="transmembrane region" description="Helical" evidence="2">
    <location>
        <begin position="379"/>
        <end position="402"/>
    </location>
</feature>
<gene>
    <name evidence="4" type="ORF">RHGRI_036523</name>
</gene>
<sequence>MGDEIELSRRYIPLLPSQSQAKRKGAGSRTWLVVSKSGQVSVEELGKQTVIRRSGITARDLRVVEPELSYPSAILRRERAVVVNLEHIKAIVTANEVLVPNPRDPRMASFVYDLEFKLSDFDQSPTDTPPEASGSRCEEAPADQVDSRRGNSKPLPFEFRALEICLESVCKSLESETSTLEEEAYPALDQLSAKTSTNNLKHVRVIKGRLVALNGRVQKVRNEFEHLLDDDIDMAQMYLTDKLASLQSEGLVPGSEEEIDDDEEDDLLVGGAIDGNMSSKSSTVAASDLKPNVEELEMLLEAYFVQIEGILNKLSTLHEYVHNTEDYINIVLDDKQNQLLRMGLIISTATFMISLSVVAIGFLSINIRIPLFDFGTYTQWYGAAGGCSVCSVFLYIVAILVLKWFRFLG</sequence>
<dbReference type="GO" id="GO:0016020">
    <property type="term" value="C:membrane"/>
    <property type="evidence" value="ECO:0007669"/>
    <property type="project" value="UniProtKB-SubCell"/>
</dbReference>
<keyword evidence="2" id="KW-0812">Transmembrane</keyword>
<accession>A0AAV6HSC5</accession>
<feature type="transmembrane region" description="Helical" evidence="2">
    <location>
        <begin position="344"/>
        <end position="367"/>
    </location>
</feature>
<dbReference type="GO" id="GO:0015095">
    <property type="term" value="F:magnesium ion transmembrane transporter activity"/>
    <property type="evidence" value="ECO:0007669"/>
    <property type="project" value="TreeGrafter"/>
</dbReference>
<comment type="subcellular location">
    <subcellularLocation>
        <location evidence="2">Membrane</location>
        <topology evidence="2">Multi-pass membrane protein</topology>
    </subcellularLocation>
</comment>
<dbReference type="FunFam" id="2.40.128.330:FF:000001">
    <property type="entry name" value="Magnesium transporter MRS2-1"/>
    <property type="match status" value="1"/>
</dbReference>
<dbReference type="PANTHER" id="PTHR13890">
    <property type="entry name" value="RNA SPLICING PROTEIN MRS2, MITOCHONDRIAL"/>
    <property type="match status" value="1"/>
</dbReference>
<evidence type="ECO:0000313" key="5">
    <source>
        <dbReference type="Proteomes" id="UP000823749"/>
    </source>
</evidence>
<dbReference type="Pfam" id="PF22099">
    <property type="entry name" value="MRS2-like"/>
    <property type="match status" value="2"/>
</dbReference>
<protein>
    <recommendedName>
        <fullName evidence="2">Magnesium transporter</fullName>
    </recommendedName>
</protein>
<evidence type="ECO:0000256" key="1">
    <source>
        <dbReference type="ARBA" id="ARBA00007535"/>
    </source>
</evidence>
<keyword evidence="2" id="KW-1133">Transmembrane helix</keyword>
<evidence type="ECO:0000256" key="2">
    <source>
        <dbReference type="RuleBase" id="RU366041"/>
    </source>
</evidence>
<dbReference type="Proteomes" id="UP000823749">
    <property type="component" value="Chromosome 13"/>
</dbReference>
<reference evidence="4 5" key="1">
    <citation type="submission" date="2020-08" db="EMBL/GenBank/DDBJ databases">
        <title>Plant Genome Project.</title>
        <authorList>
            <person name="Zhang R.-G."/>
        </authorList>
    </citation>
    <scope>NUCLEOTIDE SEQUENCE [LARGE SCALE GENOMIC DNA]</scope>
    <source>
        <strain evidence="4">WSP0</strain>
        <tissue evidence="4">Leaf</tissue>
    </source>
</reference>